<dbReference type="InterPro" id="IPR007165">
    <property type="entry name" value="Phage_holin_4_2"/>
</dbReference>
<keyword evidence="1" id="KW-1133">Transmembrane helix</keyword>
<reference evidence="2" key="1">
    <citation type="submission" date="2024-02" db="EMBL/GenBank/DDBJ databases">
        <title>Tomenella chthoni gen. nov. sp. nov., a member of the family Jonesiaceae isolated from bat guano.</title>
        <authorList>
            <person name="Miller S.L."/>
            <person name="King J."/>
            <person name="Sankaranarayanan K."/>
            <person name="Lawson P.A."/>
        </authorList>
    </citation>
    <scope>NUCLEOTIDE SEQUENCE</scope>
    <source>
        <strain evidence="2">BS-20</strain>
    </source>
</reference>
<sequence length="134" mass="14752">MNFFKTLCVTVLAFWLTTLMLGNHFEVVGEFRVVTGPDFQFVNHLLVFFAVAVIFAVINAIVKPIATFLAFPLIILTLGLFTLVINAAMILLTGWITQSTHWGIVVDGFWWAVLAALIISIVTGVGKSILRVGK</sequence>
<feature type="transmembrane region" description="Helical" evidence="1">
    <location>
        <begin position="41"/>
        <end position="62"/>
    </location>
</feature>
<gene>
    <name evidence="2" type="ORF">V5R04_14400</name>
</gene>
<protein>
    <submittedName>
        <fullName evidence="2">Phage holin family protein</fullName>
    </submittedName>
</protein>
<feature type="transmembrane region" description="Helical" evidence="1">
    <location>
        <begin position="108"/>
        <end position="130"/>
    </location>
</feature>
<keyword evidence="1" id="KW-0812">Transmembrane</keyword>
<dbReference type="PANTHER" id="PTHR37309">
    <property type="entry name" value="SLR0284 PROTEIN"/>
    <property type="match status" value="1"/>
</dbReference>
<feature type="transmembrane region" description="Helical" evidence="1">
    <location>
        <begin position="69"/>
        <end position="96"/>
    </location>
</feature>
<dbReference type="AlphaFoldDB" id="A0AAU7DVN6"/>
<organism evidence="2">
    <name type="scientific">Jonesiaceae bacterium BS-20</name>
    <dbReference type="NCBI Taxonomy" id="3120821"/>
    <lineage>
        <taxon>Bacteria</taxon>
        <taxon>Bacillati</taxon>
        <taxon>Actinomycetota</taxon>
        <taxon>Actinomycetes</taxon>
        <taxon>Micrococcales</taxon>
        <taxon>Jonesiaceae</taxon>
    </lineage>
</organism>
<dbReference type="EMBL" id="CP146203">
    <property type="protein sequence ID" value="XBH21384.1"/>
    <property type="molecule type" value="Genomic_DNA"/>
</dbReference>
<keyword evidence="1" id="KW-0472">Membrane</keyword>
<dbReference type="PANTHER" id="PTHR37309:SF1">
    <property type="entry name" value="SLR0284 PROTEIN"/>
    <property type="match status" value="1"/>
</dbReference>
<accession>A0AAU7DVN6</accession>
<evidence type="ECO:0000256" key="1">
    <source>
        <dbReference type="SAM" id="Phobius"/>
    </source>
</evidence>
<evidence type="ECO:0000313" key="2">
    <source>
        <dbReference type="EMBL" id="XBH21384.1"/>
    </source>
</evidence>
<name>A0AAU7DVN6_9MICO</name>
<dbReference type="Pfam" id="PF04020">
    <property type="entry name" value="Phage_holin_4_2"/>
    <property type="match status" value="1"/>
</dbReference>
<proteinExistence type="predicted"/>